<dbReference type="Pfam" id="PF17164">
    <property type="entry name" value="DUF5122"/>
    <property type="match status" value="5"/>
</dbReference>
<feature type="domain" description="Fibronectin type-III" evidence="5">
    <location>
        <begin position="636"/>
        <end position="737"/>
    </location>
</feature>
<gene>
    <name evidence="6" type="ORF">HBN54_003496</name>
</gene>
<dbReference type="InterPro" id="IPR003961">
    <property type="entry name" value="FN3_dom"/>
</dbReference>
<dbReference type="Proteomes" id="UP000717634">
    <property type="component" value="Unassembled WGS sequence"/>
</dbReference>
<reference evidence="6 7" key="1">
    <citation type="submission" date="2020-03" db="EMBL/GenBank/DDBJ databases">
        <title>Genomic Encyclopedia of Type Strains, Phase IV (KMG-V): Genome sequencing to study the core and pangenomes of soil and plant-associated prokaryotes.</title>
        <authorList>
            <person name="Whitman W."/>
        </authorList>
    </citation>
    <scope>NUCLEOTIDE SEQUENCE [LARGE SCALE GENOMIC DNA]</scope>
    <source>
        <strain evidence="6 7">1B</strain>
    </source>
</reference>
<evidence type="ECO:0000256" key="2">
    <source>
        <dbReference type="ARBA" id="ARBA00022729"/>
    </source>
</evidence>
<proteinExistence type="predicted"/>
<evidence type="ECO:0000313" key="6">
    <source>
        <dbReference type="EMBL" id="NKI90884.1"/>
    </source>
</evidence>
<keyword evidence="7" id="KW-1185">Reference proteome</keyword>
<comment type="subcellular location">
    <subcellularLocation>
        <location evidence="1">Cell projection</location>
    </subcellularLocation>
</comment>
<comment type="caution">
    <text evidence="6">The sequence shown here is derived from an EMBL/GenBank/DDBJ whole genome shotgun (WGS) entry which is preliminary data.</text>
</comment>
<dbReference type="SUPFAM" id="SSF49265">
    <property type="entry name" value="Fibronectin type III"/>
    <property type="match status" value="2"/>
</dbReference>
<dbReference type="CDD" id="cd00102">
    <property type="entry name" value="IPT"/>
    <property type="match status" value="1"/>
</dbReference>
<dbReference type="InterPro" id="IPR026444">
    <property type="entry name" value="Secre_tail"/>
</dbReference>
<dbReference type="CDD" id="cd00063">
    <property type="entry name" value="FN3"/>
    <property type="match status" value="2"/>
</dbReference>
<accession>A0ABX1HLX6</accession>
<evidence type="ECO:0000256" key="3">
    <source>
        <dbReference type="ARBA" id="ARBA00023157"/>
    </source>
</evidence>
<dbReference type="Pfam" id="PF13385">
    <property type="entry name" value="Laminin_G_3"/>
    <property type="match status" value="2"/>
</dbReference>
<dbReference type="InterPro" id="IPR001791">
    <property type="entry name" value="Laminin_G"/>
</dbReference>
<keyword evidence="4" id="KW-0966">Cell projection</keyword>
<dbReference type="Gene3D" id="2.60.120.200">
    <property type="match status" value="2"/>
</dbReference>
<dbReference type="SUPFAM" id="SSF49899">
    <property type="entry name" value="Concanavalin A-like lectins/glucanases"/>
    <property type="match status" value="2"/>
</dbReference>
<dbReference type="InterPro" id="IPR011044">
    <property type="entry name" value="Quino_amine_DH_bsu"/>
</dbReference>
<dbReference type="SMART" id="SM00282">
    <property type="entry name" value="LamG"/>
    <property type="match status" value="1"/>
</dbReference>
<dbReference type="Gene3D" id="2.60.40.10">
    <property type="entry name" value="Immunoglobulins"/>
    <property type="match status" value="3"/>
</dbReference>
<organism evidence="6 7">
    <name type="scientific">Hymenobacter artigasi</name>
    <dbReference type="NCBI Taxonomy" id="2719616"/>
    <lineage>
        <taxon>Bacteria</taxon>
        <taxon>Pseudomonadati</taxon>
        <taxon>Bacteroidota</taxon>
        <taxon>Cytophagia</taxon>
        <taxon>Cytophagales</taxon>
        <taxon>Hymenobacteraceae</taxon>
        <taxon>Hymenobacter</taxon>
    </lineage>
</organism>
<dbReference type="InterPro" id="IPR036116">
    <property type="entry name" value="FN3_sf"/>
</dbReference>
<dbReference type="InterPro" id="IPR006558">
    <property type="entry name" value="LamG-like"/>
</dbReference>
<name>A0ABX1HLX6_9BACT</name>
<evidence type="ECO:0000313" key="7">
    <source>
        <dbReference type="Proteomes" id="UP000717634"/>
    </source>
</evidence>
<dbReference type="Pfam" id="PF00041">
    <property type="entry name" value="fn3"/>
    <property type="match status" value="2"/>
</dbReference>
<dbReference type="PROSITE" id="PS50853">
    <property type="entry name" value="FN3"/>
    <property type="match status" value="2"/>
</dbReference>
<evidence type="ECO:0000256" key="1">
    <source>
        <dbReference type="ARBA" id="ARBA00004316"/>
    </source>
</evidence>
<feature type="domain" description="Fibronectin type-III" evidence="5">
    <location>
        <begin position="963"/>
        <end position="1059"/>
    </location>
</feature>
<keyword evidence="3" id="KW-1015">Disulfide bond</keyword>
<dbReference type="InterPro" id="IPR002909">
    <property type="entry name" value="IPT_dom"/>
</dbReference>
<protein>
    <submittedName>
        <fullName evidence="6">Delta-60 repeat protein</fullName>
    </submittedName>
</protein>
<dbReference type="CDD" id="cd00110">
    <property type="entry name" value="LamG"/>
    <property type="match status" value="1"/>
</dbReference>
<dbReference type="SMART" id="SM00060">
    <property type="entry name" value="FN3"/>
    <property type="match status" value="2"/>
</dbReference>
<dbReference type="EMBL" id="JAAVTK010000012">
    <property type="protein sequence ID" value="NKI90884.1"/>
    <property type="molecule type" value="Genomic_DNA"/>
</dbReference>
<dbReference type="InterPro" id="IPR013431">
    <property type="entry name" value="Delta_60_rpt"/>
</dbReference>
<dbReference type="NCBIfam" id="TIGR04183">
    <property type="entry name" value="Por_Secre_tail"/>
    <property type="match status" value="1"/>
</dbReference>
<evidence type="ECO:0000256" key="4">
    <source>
        <dbReference type="ARBA" id="ARBA00023273"/>
    </source>
</evidence>
<dbReference type="NCBIfam" id="TIGR02608">
    <property type="entry name" value="delta_60_rpt"/>
    <property type="match status" value="5"/>
</dbReference>
<dbReference type="InterPro" id="IPR013783">
    <property type="entry name" value="Ig-like_fold"/>
</dbReference>
<dbReference type="Pfam" id="PF01833">
    <property type="entry name" value="TIG"/>
    <property type="match status" value="1"/>
</dbReference>
<dbReference type="Gene3D" id="2.80.10.50">
    <property type="match status" value="3"/>
</dbReference>
<dbReference type="PANTHER" id="PTHR47635:SF2">
    <property type="entry name" value="LAMG-LIKE JELLYROLL FOLD DOMAIN-CONTAINING PROTEIN"/>
    <property type="match status" value="1"/>
</dbReference>
<dbReference type="SUPFAM" id="SSF81296">
    <property type="entry name" value="E set domains"/>
    <property type="match status" value="1"/>
</dbReference>
<dbReference type="InterPro" id="IPR014756">
    <property type="entry name" value="Ig_E-set"/>
</dbReference>
<dbReference type="SMART" id="SM00560">
    <property type="entry name" value="LamGL"/>
    <property type="match status" value="2"/>
</dbReference>
<dbReference type="SUPFAM" id="SSF50969">
    <property type="entry name" value="YVTN repeat-like/Quinoprotein amine dehydrogenase"/>
    <property type="match status" value="1"/>
</dbReference>
<evidence type="ECO:0000259" key="5">
    <source>
        <dbReference type="PROSITE" id="PS50853"/>
    </source>
</evidence>
<dbReference type="PANTHER" id="PTHR47635">
    <property type="entry name" value="CUB DOMAIN-CONTAINING PROTEIN"/>
    <property type="match status" value="1"/>
</dbReference>
<dbReference type="InterPro" id="IPR013320">
    <property type="entry name" value="ConA-like_dom_sf"/>
</dbReference>
<sequence length="1932" mass="195507">MTGAGFSTTVNALALQPDGKVLVGGSFTSYNGVANAFIARLNADGSSDKGTGAGQFNIGAGFSTTVNALALQPDGKVLVGGLFTTYQGVANTRIARLNPDGSSDKGTGTGQLNTGAGFNNTVSALAVQPDGKVLAGGAFTSYNGVANIYIARLNANGSSDRGTGAGQFNTGAGFNSTVSALALQPDGKVLAGGLFTAYQSVANTRIARLNADGTNNTGTGAGQFNTGAGFNNVVSALAVQPDGKVLAGGAFTTYQGVTANRLARLNPDGTNHNADVPLAGATYVFNPGATAGNTRVVTQAGSYMATATDPATGCTYTSALPVVVTVQPAPTISSFTPNPAVAGQAVTLTGTDLNTYTSLVVNGVTATNGIINASSTSLTFRVPPTAPASGTTTLTTAGGAASSTALAVTPAVAPGNALAFDGTDDYVAGTNPLLPQGNGARTIEAWVYPTTGSNGVIFNYGTATSNLRSGLIIISGKLYYVGENNDLQGTTTLSLNRWHHVAATYDGTTLRLYLDGVLDRQGILSAFNTTGSDFRIGGRIPPLTASEYFTGSIDEVRVYAVALSPANIVADMRSTAAAVPASLVAYFTFEQGSPAGTNAGLTTVYDQTTAASPGTLTNFALSGSASNYVESYALAVPTALAATGVSATGFTARWTAPAFGVVDNGYSLEVSTAADFSVPITGSPFAVASGTTSRALTGLTAGTEYFYRVRADKTSVTGTGAYSNVITTVPGALTPPGNALAFDGVDDFVTYGSTPAVSNLGTGNFTMEAWVYFDGNTNVNSIIRKSADYNMYLRNGRFNAETWPIPGNANFRYTLGSVLLPVNRWTHLAATWNTTTATFELYINGVRDAAATSASSSAGTAELLTIGNSPVYGEPFRGRIDEVRIYTTALSVADIQADMRNTTVSQPASLGFYANFDQGVAGGTNTGLTVLPDLSSNGYPGTLTNFALSGTTSNWVESYALVVPTALAANGITGTGFTARWTAPALGVVDNGYSLDVSTAADFSAPITGSPFTVASGTSAVTGLTAGTSYYYRVRADKTNVTGTGAYSNTITVAPCAAAPVATAQNVTLTLDGNGNATLAAAAVNNGSTANCAPAPAAALSVSPATFRCANLGANAVTLTVTDANGATSTATATVTVQDRLAPGAGRGPLPVAPALALANVPEAAGYGVLYQLDVPSTAGNFNNFASVPYAVNNAGAAIAPPARVAYYMELTNGTGTQWVWASMDNFAANLTQLGLPHPTANNVVWHQDVTNLNVAASAGAAVTTGTSVGTGRIEMWYWDYDVANTDNVAGASATTFDFGDRVLPGQGGHGSFQVHNMTAGQTVLAYNAWGNTGQPGALGIGNQVGGSNNPDWTFQYNAASYSVKRISVLVPNVGTFTQPATVALGPTGTATLTTSQVYSGTTDNCTGSGTLAVALSQTTFSCANLGFNTVQVTVTDANGNASTAPAVVTVLGAPAPVTTTTWVGNLSSDFLDCQNWSYGQVPDAGISALIPAGQPHYPNVPTGTLAVRNLTIDAGASLTLGTGATLQVNGDFANSGTATLSGPVAFVGAAATQLLGGSAATAFATLVVNKSAGTVQLQRDLALTGPLTLTTGTLTTTGSYRISLGAAASLSETDAAYVVGTVSATRTLVPGTAEAFGGLGLTLTPAAGSVAPGLTPVVRTTGTALSGVNSSVSVKRYFDIQPATNTGLSVTMDFAYFDHELNGITAANLNLFKSVSGPAGPWANQNPVTVAANTVSKTGISDFSIWTLGSKAAPLPVELSAFTATPAGASAVRLAWATASEKNSQAFEVERSADGTRFARIGTVAAAGSSSAPRSYALLDAQLPAGAALLYYRLRQVDRDGTFSYSPVRLAALKRAAAGLALYPNPSHGSTATLTGVEPGTLVTVFDALGRPVTTSPADATGTAALALPAGLPTGVYIVRADNKALRLTVE</sequence>
<keyword evidence="2" id="KW-0732">Signal</keyword>